<name>A0AAV2QRN2_MEGNR</name>
<dbReference type="InterPro" id="IPR023298">
    <property type="entry name" value="ATPase_P-typ_TM_dom_sf"/>
</dbReference>
<dbReference type="InterPro" id="IPR006544">
    <property type="entry name" value="P-type_TPase_V"/>
</dbReference>
<dbReference type="InterPro" id="IPR023214">
    <property type="entry name" value="HAD_sf"/>
</dbReference>
<keyword evidence="3 12" id="KW-0812">Transmembrane</keyword>
<evidence type="ECO:0000256" key="12">
    <source>
        <dbReference type="SAM" id="Phobius"/>
    </source>
</evidence>
<evidence type="ECO:0000256" key="1">
    <source>
        <dbReference type="ARBA" id="ARBA00004141"/>
    </source>
</evidence>
<feature type="compositionally biased region" description="Polar residues" evidence="11">
    <location>
        <begin position="513"/>
        <end position="531"/>
    </location>
</feature>
<feature type="non-terminal residue" evidence="13">
    <location>
        <position position="531"/>
    </location>
</feature>
<feature type="transmembrane region" description="Helical" evidence="12">
    <location>
        <begin position="369"/>
        <end position="395"/>
    </location>
</feature>
<dbReference type="AlphaFoldDB" id="A0AAV2QRN2"/>
<dbReference type="NCBIfam" id="TIGR01494">
    <property type="entry name" value="ATPase_P-type"/>
    <property type="match status" value="1"/>
</dbReference>
<keyword evidence="2" id="KW-0597">Phosphoprotein</keyword>
<accession>A0AAV2QRN2</accession>
<comment type="caution">
    <text evidence="13">The sequence shown here is derived from an EMBL/GenBank/DDBJ whole genome shotgun (WGS) entry which is preliminary data.</text>
</comment>
<evidence type="ECO:0000256" key="11">
    <source>
        <dbReference type="SAM" id="MobiDB-lite"/>
    </source>
</evidence>
<feature type="non-terminal residue" evidence="13">
    <location>
        <position position="1"/>
    </location>
</feature>
<feature type="transmembrane region" description="Helical" evidence="12">
    <location>
        <begin position="251"/>
        <end position="270"/>
    </location>
</feature>
<dbReference type="EMBL" id="CAXKWB010008984">
    <property type="protein sequence ID" value="CAL4093252.1"/>
    <property type="molecule type" value="Genomic_DNA"/>
</dbReference>
<keyword evidence="4" id="KW-0479">Metal-binding</keyword>
<dbReference type="SUPFAM" id="SSF56784">
    <property type="entry name" value="HAD-like"/>
    <property type="match status" value="1"/>
</dbReference>
<keyword evidence="7" id="KW-0460">Magnesium</keyword>
<dbReference type="PANTHER" id="PTHR45630">
    <property type="entry name" value="CATION-TRANSPORTING ATPASE-RELATED"/>
    <property type="match status" value="1"/>
</dbReference>
<dbReference type="SUPFAM" id="SSF81665">
    <property type="entry name" value="Calcium ATPase, transmembrane domain M"/>
    <property type="match status" value="1"/>
</dbReference>
<keyword evidence="10 12" id="KW-0472">Membrane</keyword>
<proteinExistence type="predicted"/>
<evidence type="ECO:0000256" key="6">
    <source>
        <dbReference type="ARBA" id="ARBA00022840"/>
    </source>
</evidence>
<dbReference type="GO" id="GO:0016887">
    <property type="term" value="F:ATP hydrolysis activity"/>
    <property type="evidence" value="ECO:0007669"/>
    <property type="project" value="InterPro"/>
</dbReference>
<dbReference type="GO" id="GO:0016020">
    <property type="term" value="C:membrane"/>
    <property type="evidence" value="ECO:0007669"/>
    <property type="project" value="UniProtKB-SubCell"/>
</dbReference>
<keyword evidence="14" id="KW-1185">Reference proteome</keyword>
<sequence length="531" mass="59823">ECSFIFRLSILSIILTIENNLISSHLHRSIRRSIGRRGDRRLTAVHYVGVNSWPANGQQKIVGLKNQPQNQTLAAAFMYKECILNDASFSVFTTPQENSVSLTIDANDSSRYRFAIEGKSWAVIHNSYPELLQRLIVRGSIFSRMSPDQKQQLIQELQGLGYFVGMCGDGANDCGALKAAHAGISLSEAEASVASPFTSREPNISCVPILIREGRTALVTSFGVFKYMAAYSLTQFVSIMILYSIESNLTDLQFLWIDLFLITVFAVFFGRTDSYKGPLAAYSPPAALLSLAPIMSILIHMSVIISFQTFAFFYVQEQSWYVPFNATTNDDILAGHENYAVFSISQFQYIVLALVFSRGPPFRQPVYTNFWLIGSVIITTAFSIMLTIAPPEIIVNKFEMVMPPPDDTEANFFRWQMLIFAVIYSAIAIFIEYVIVDYLLYRKCRKRMHNVDKSKKKYLAIERDLLKDKSWPKISVGDEDQLSSVAKMELTLDAKKLIKESGDKVETNGHIGNHSQLPKNKTTITQFHSSL</sequence>
<keyword evidence="9 12" id="KW-1133">Transmembrane helix</keyword>
<comment type="subcellular location">
    <subcellularLocation>
        <location evidence="1">Membrane</location>
        <topology evidence="1">Multi-pass membrane protein</topology>
    </subcellularLocation>
</comment>
<feature type="transmembrane region" description="Helical" evidence="12">
    <location>
        <begin position="224"/>
        <end position="245"/>
    </location>
</feature>
<keyword evidence="5" id="KW-0547">Nucleotide-binding</keyword>
<feature type="region of interest" description="Disordered" evidence="11">
    <location>
        <begin position="506"/>
        <end position="531"/>
    </location>
</feature>
<reference evidence="13 14" key="1">
    <citation type="submission" date="2024-05" db="EMBL/GenBank/DDBJ databases">
        <authorList>
            <person name="Wallberg A."/>
        </authorList>
    </citation>
    <scope>NUCLEOTIDE SEQUENCE [LARGE SCALE GENOMIC DNA]</scope>
</reference>
<dbReference type="GO" id="GO:0005524">
    <property type="term" value="F:ATP binding"/>
    <property type="evidence" value="ECO:0007669"/>
    <property type="project" value="UniProtKB-KW"/>
</dbReference>
<dbReference type="GO" id="GO:0140358">
    <property type="term" value="F:P-type transmembrane transporter activity"/>
    <property type="evidence" value="ECO:0007669"/>
    <property type="project" value="InterPro"/>
</dbReference>
<dbReference type="GO" id="GO:0015203">
    <property type="term" value="F:polyamine transmembrane transporter activity"/>
    <property type="evidence" value="ECO:0007669"/>
    <property type="project" value="TreeGrafter"/>
</dbReference>
<feature type="transmembrane region" description="Helical" evidence="12">
    <location>
        <begin position="415"/>
        <end position="440"/>
    </location>
</feature>
<evidence type="ECO:0000256" key="10">
    <source>
        <dbReference type="ARBA" id="ARBA00023136"/>
    </source>
</evidence>
<evidence type="ECO:0000256" key="2">
    <source>
        <dbReference type="ARBA" id="ARBA00022553"/>
    </source>
</evidence>
<dbReference type="InterPro" id="IPR001757">
    <property type="entry name" value="P_typ_ATPase"/>
</dbReference>
<evidence type="ECO:0000256" key="5">
    <source>
        <dbReference type="ARBA" id="ARBA00022741"/>
    </source>
</evidence>
<evidence type="ECO:0000313" key="14">
    <source>
        <dbReference type="Proteomes" id="UP001497623"/>
    </source>
</evidence>
<dbReference type="Gene3D" id="3.40.50.1000">
    <property type="entry name" value="HAD superfamily/HAD-like"/>
    <property type="match status" value="1"/>
</dbReference>
<evidence type="ECO:0000256" key="4">
    <source>
        <dbReference type="ARBA" id="ARBA00022723"/>
    </source>
</evidence>
<keyword evidence="8" id="KW-1278">Translocase</keyword>
<evidence type="ECO:0000256" key="7">
    <source>
        <dbReference type="ARBA" id="ARBA00022842"/>
    </source>
</evidence>
<evidence type="ECO:0000256" key="3">
    <source>
        <dbReference type="ARBA" id="ARBA00022692"/>
    </source>
</evidence>
<dbReference type="GO" id="GO:0006874">
    <property type="term" value="P:intracellular calcium ion homeostasis"/>
    <property type="evidence" value="ECO:0007669"/>
    <property type="project" value="TreeGrafter"/>
</dbReference>
<gene>
    <name evidence="13" type="ORF">MNOR_LOCUS14760</name>
</gene>
<keyword evidence="6" id="KW-0067">ATP-binding</keyword>
<feature type="transmembrane region" description="Helical" evidence="12">
    <location>
        <begin position="291"/>
        <end position="315"/>
    </location>
</feature>
<evidence type="ECO:0000256" key="9">
    <source>
        <dbReference type="ARBA" id="ARBA00022989"/>
    </source>
</evidence>
<dbReference type="GO" id="GO:0046872">
    <property type="term" value="F:metal ion binding"/>
    <property type="evidence" value="ECO:0007669"/>
    <property type="project" value="UniProtKB-KW"/>
</dbReference>
<dbReference type="PANTHER" id="PTHR45630:SF8">
    <property type="entry name" value="CATION-TRANSPORTING ATPASE"/>
    <property type="match status" value="1"/>
</dbReference>
<protein>
    <submittedName>
        <fullName evidence="13">Uncharacterized protein</fullName>
    </submittedName>
</protein>
<evidence type="ECO:0000256" key="8">
    <source>
        <dbReference type="ARBA" id="ARBA00022967"/>
    </source>
</evidence>
<organism evidence="13 14">
    <name type="scientific">Meganyctiphanes norvegica</name>
    <name type="common">Northern krill</name>
    <name type="synonym">Thysanopoda norvegica</name>
    <dbReference type="NCBI Taxonomy" id="48144"/>
    <lineage>
        <taxon>Eukaryota</taxon>
        <taxon>Metazoa</taxon>
        <taxon>Ecdysozoa</taxon>
        <taxon>Arthropoda</taxon>
        <taxon>Crustacea</taxon>
        <taxon>Multicrustacea</taxon>
        <taxon>Malacostraca</taxon>
        <taxon>Eumalacostraca</taxon>
        <taxon>Eucarida</taxon>
        <taxon>Euphausiacea</taxon>
        <taxon>Euphausiidae</taxon>
        <taxon>Meganyctiphanes</taxon>
    </lineage>
</organism>
<dbReference type="InterPro" id="IPR036412">
    <property type="entry name" value="HAD-like_sf"/>
</dbReference>
<dbReference type="Proteomes" id="UP001497623">
    <property type="component" value="Unassembled WGS sequence"/>
</dbReference>
<evidence type="ECO:0000313" key="13">
    <source>
        <dbReference type="EMBL" id="CAL4093252.1"/>
    </source>
</evidence>
<dbReference type="GO" id="GO:0019829">
    <property type="term" value="F:ATPase-coupled monoatomic cation transmembrane transporter activity"/>
    <property type="evidence" value="ECO:0007669"/>
    <property type="project" value="TreeGrafter"/>
</dbReference>